<dbReference type="Pfam" id="PF02992">
    <property type="entry name" value="Transposase_21"/>
    <property type="match status" value="1"/>
</dbReference>
<dbReference type="PANTHER" id="PTHR46579:SF1">
    <property type="entry name" value="F5_8 TYPE C DOMAIN-CONTAINING PROTEIN"/>
    <property type="match status" value="1"/>
</dbReference>
<sequence length="314" mass="35545">MGVIALNCLNLPPRLRFKPYYTCLSGIIPSPKQPDIFNTNNVLKPLVDELLNLHKGIKITTPKYTHGHKIFVRLVGLIGDVVATHKVAGFMLHSAKQFCSWCEINDHEQEKLQLGMLCNKRKVLASSWQWKETKTITACQQLSKITGIHWSQLNCLPYWDPVLCVSLRVIHNWYEGVLHHHFCFRWGFDTDLTQQTTMESGKSGMESKSMDLDDSDTSNEESKVFAVECLSNDLKQTIQNKIKDVIVPKGVSQITSKVGTAGNGRLKASEWRFLFSVYIPLVFLNSLFETEPQNHLLLVNTTALIECTEIVGAK</sequence>
<keyword evidence="2" id="KW-1185">Reference proteome</keyword>
<dbReference type="PANTHER" id="PTHR46579">
    <property type="entry name" value="F5/8 TYPE C DOMAIN-CONTAINING PROTEIN-RELATED"/>
    <property type="match status" value="1"/>
</dbReference>
<name>A0A9Q3JI38_9BASI</name>
<organism evidence="1 2">
    <name type="scientific">Austropuccinia psidii MF-1</name>
    <dbReference type="NCBI Taxonomy" id="1389203"/>
    <lineage>
        <taxon>Eukaryota</taxon>
        <taxon>Fungi</taxon>
        <taxon>Dikarya</taxon>
        <taxon>Basidiomycota</taxon>
        <taxon>Pucciniomycotina</taxon>
        <taxon>Pucciniomycetes</taxon>
        <taxon>Pucciniales</taxon>
        <taxon>Sphaerophragmiaceae</taxon>
        <taxon>Austropuccinia</taxon>
    </lineage>
</organism>
<evidence type="ECO:0000313" key="1">
    <source>
        <dbReference type="EMBL" id="MBW0561985.1"/>
    </source>
</evidence>
<protein>
    <submittedName>
        <fullName evidence="1">Uncharacterized protein</fullName>
    </submittedName>
</protein>
<dbReference type="InterPro" id="IPR004242">
    <property type="entry name" value="Transposase_21"/>
</dbReference>
<comment type="caution">
    <text evidence="1">The sequence shown here is derived from an EMBL/GenBank/DDBJ whole genome shotgun (WGS) entry which is preliminary data.</text>
</comment>
<proteinExistence type="predicted"/>
<dbReference type="Proteomes" id="UP000765509">
    <property type="component" value="Unassembled WGS sequence"/>
</dbReference>
<evidence type="ECO:0000313" key="2">
    <source>
        <dbReference type="Proteomes" id="UP000765509"/>
    </source>
</evidence>
<reference evidence="1" key="1">
    <citation type="submission" date="2021-03" db="EMBL/GenBank/DDBJ databases">
        <title>Draft genome sequence of rust myrtle Austropuccinia psidii MF-1, a brazilian biotype.</title>
        <authorList>
            <person name="Quecine M.C."/>
            <person name="Pachon D.M.R."/>
            <person name="Bonatelli M.L."/>
            <person name="Correr F.H."/>
            <person name="Franceschini L.M."/>
            <person name="Leite T.F."/>
            <person name="Margarido G.R.A."/>
            <person name="Almeida C.A."/>
            <person name="Ferrarezi J.A."/>
            <person name="Labate C.A."/>
        </authorList>
    </citation>
    <scope>NUCLEOTIDE SEQUENCE</scope>
    <source>
        <strain evidence="1">MF-1</strain>
    </source>
</reference>
<dbReference type="OrthoDB" id="6380672at2759"/>
<dbReference type="EMBL" id="AVOT02071825">
    <property type="protein sequence ID" value="MBW0561985.1"/>
    <property type="molecule type" value="Genomic_DNA"/>
</dbReference>
<accession>A0A9Q3JI38</accession>
<gene>
    <name evidence="1" type="ORF">O181_101700</name>
</gene>
<dbReference type="AlphaFoldDB" id="A0A9Q3JI38"/>